<sequence length="247" mass="26534">MSVWGKIVGSAAGLILGGPLGGLAGLVVGHVFDAGARATMGEADAGDESATRKISFTIGVIALAAKMAKADGEVTEDETAAFQQLFQVPPHEVRNVQRVYNLARQDTAGFEAYAGQVASLFEGNSVVLEDLLDALFMIATADGVLHPSEMDYLSTVAGIFGFDQADFDRIVARHTGRERSNPYVILGLSPDLSDDEIKRAYRRLVKENHPDRLVAQGVPKEFTTVATQRLAAINEAYDRIRTQRGLA</sequence>
<gene>
    <name evidence="2" type="ORF">EV659_10174</name>
</gene>
<dbReference type="PRINTS" id="PR00625">
    <property type="entry name" value="JDOMAIN"/>
</dbReference>
<evidence type="ECO:0000313" key="3">
    <source>
        <dbReference type="Proteomes" id="UP000295399"/>
    </source>
</evidence>
<dbReference type="Pfam" id="PF05099">
    <property type="entry name" value="TerB"/>
    <property type="match status" value="1"/>
</dbReference>
<dbReference type="Proteomes" id="UP000295399">
    <property type="component" value="Unassembled WGS sequence"/>
</dbReference>
<organism evidence="2 3">
    <name type="scientific">Rhodothalassium salexigens DSM 2132</name>
    <dbReference type="NCBI Taxonomy" id="1188247"/>
    <lineage>
        <taxon>Bacteria</taxon>
        <taxon>Pseudomonadati</taxon>
        <taxon>Pseudomonadota</taxon>
        <taxon>Alphaproteobacteria</taxon>
        <taxon>Rhodothalassiales</taxon>
        <taxon>Rhodothalassiaceae</taxon>
        <taxon>Rhodothalassium</taxon>
    </lineage>
</organism>
<dbReference type="Gene3D" id="1.10.287.110">
    <property type="entry name" value="DnaJ domain"/>
    <property type="match status" value="1"/>
</dbReference>
<dbReference type="InterPro" id="IPR050817">
    <property type="entry name" value="DjlA_DnaK_co-chaperone"/>
</dbReference>
<evidence type="ECO:0000313" key="2">
    <source>
        <dbReference type="EMBL" id="TCP38178.1"/>
    </source>
</evidence>
<reference evidence="2 3" key="1">
    <citation type="submission" date="2019-03" db="EMBL/GenBank/DDBJ databases">
        <title>Genomic Encyclopedia of Type Strains, Phase IV (KMG-IV): sequencing the most valuable type-strain genomes for metagenomic binning, comparative biology and taxonomic classification.</title>
        <authorList>
            <person name="Goeker M."/>
        </authorList>
    </citation>
    <scope>NUCLEOTIDE SEQUENCE [LARGE SCALE GENOMIC DNA]</scope>
    <source>
        <strain evidence="2 3">DSM 2132</strain>
    </source>
</reference>
<dbReference type="FunCoup" id="A0A4R2PT55">
    <property type="interactions" value="59"/>
</dbReference>
<dbReference type="SUPFAM" id="SSF46565">
    <property type="entry name" value="Chaperone J-domain"/>
    <property type="match status" value="1"/>
</dbReference>
<dbReference type="InterPro" id="IPR007791">
    <property type="entry name" value="DjlA_N"/>
</dbReference>
<protein>
    <submittedName>
        <fullName evidence="2">DnaJ like chaperone protein</fullName>
    </submittedName>
</protein>
<dbReference type="RefSeq" id="WP_132706442.1">
    <property type="nucleotide sequence ID" value="NZ_JACIGF010000001.1"/>
</dbReference>
<dbReference type="EMBL" id="SLXO01000001">
    <property type="protein sequence ID" value="TCP38178.1"/>
    <property type="molecule type" value="Genomic_DNA"/>
</dbReference>
<dbReference type="SUPFAM" id="SSF158682">
    <property type="entry name" value="TerB-like"/>
    <property type="match status" value="1"/>
</dbReference>
<dbReference type="AlphaFoldDB" id="A0A4R2PT55"/>
<dbReference type="Pfam" id="PF00226">
    <property type="entry name" value="DnaJ"/>
    <property type="match status" value="1"/>
</dbReference>
<feature type="domain" description="J" evidence="1">
    <location>
        <begin position="181"/>
        <end position="245"/>
    </location>
</feature>
<comment type="caution">
    <text evidence="2">The sequence shown here is derived from an EMBL/GenBank/DDBJ whole genome shotgun (WGS) entry which is preliminary data.</text>
</comment>
<dbReference type="InParanoid" id="A0A4R2PT55"/>
<dbReference type="PANTHER" id="PTHR24074">
    <property type="entry name" value="CO-CHAPERONE PROTEIN DJLA"/>
    <property type="match status" value="1"/>
</dbReference>
<dbReference type="CDD" id="cd07316">
    <property type="entry name" value="terB_like_DjlA"/>
    <property type="match status" value="1"/>
</dbReference>
<dbReference type="InterPro" id="IPR001623">
    <property type="entry name" value="DnaJ_domain"/>
</dbReference>
<dbReference type="InterPro" id="IPR036869">
    <property type="entry name" value="J_dom_sf"/>
</dbReference>
<dbReference type="SMART" id="SM00271">
    <property type="entry name" value="DnaJ"/>
    <property type="match status" value="1"/>
</dbReference>
<dbReference type="InterPro" id="IPR029024">
    <property type="entry name" value="TerB-like"/>
</dbReference>
<dbReference type="OrthoDB" id="9782583at2"/>
<accession>A0A4R2PT55</accession>
<dbReference type="Gene3D" id="1.10.3680.10">
    <property type="entry name" value="TerB-like"/>
    <property type="match status" value="1"/>
</dbReference>
<dbReference type="CDD" id="cd06257">
    <property type="entry name" value="DnaJ"/>
    <property type="match status" value="1"/>
</dbReference>
<dbReference type="PROSITE" id="PS50076">
    <property type="entry name" value="DNAJ_2"/>
    <property type="match status" value="1"/>
</dbReference>
<keyword evidence="3" id="KW-1185">Reference proteome</keyword>
<evidence type="ECO:0000259" key="1">
    <source>
        <dbReference type="PROSITE" id="PS50076"/>
    </source>
</evidence>
<proteinExistence type="predicted"/>
<name>A0A4R2PT55_RHOSA</name>